<gene>
    <name evidence="1" type="ORF">IW256_005647</name>
</gene>
<accession>A0A931GT34</accession>
<proteinExistence type="predicted"/>
<dbReference type="AlphaFoldDB" id="A0A931GT34"/>
<dbReference type="RefSeq" id="WP_197013834.1">
    <property type="nucleotide sequence ID" value="NZ_BAABES010000019.1"/>
</dbReference>
<organism evidence="1 2">
    <name type="scientific">Actinomadura viridis</name>
    <dbReference type="NCBI Taxonomy" id="58110"/>
    <lineage>
        <taxon>Bacteria</taxon>
        <taxon>Bacillati</taxon>
        <taxon>Actinomycetota</taxon>
        <taxon>Actinomycetes</taxon>
        <taxon>Streptosporangiales</taxon>
        <taxon>Thermomonosporaceae</taxon>
        <taxon>Actinomadura</taxon>
    </lineage>
</organism>
<dbReference type="Proteomes" id="UP000614047">
    <property type="component" value="Unassembled WGS sequence"/>
</dbReference>
<evidence type="ECO:0000313" key="2">
    <source>
        <dbReference type="Proteomes" id="UP000614047"/>
    </source>
</evidence>
<name>A0A931GT34_9ACTN</name>
<comment type="caution">
    <text evidence="1">The sequence shown here is derived from an EMBL/GenBank/DDBJ whole genome shotgun (WGS) entry which is preliminary data.</text>
</comment>
<protein>
    <submittedName>
        <fullName evidence="1">Uncharacterized protein</fullName>
    </submittedName>
</protein>
<dbReference type="EMBL" id="JADOUA010000001">
    <property type="protein sequence ID" value="MBG6091534.1"/>
    <property type="molecule type" value="Genomic_DNA"/>
</dbReference>
<evidence type="ECO:0000313" key="1">
    <source>
        <dbReference type="EMBL" id="MBG6091534.1"/>
    </source>
</evidence>
<reference evidence="1" key="1">
    <citation type="submission" date="2020-11" db="EMBL/GenBank/DDBJ databases">
        <title>Sequencing the genomes of 1000 actinobacteria strains.</title>
        <authorList>
            <person name="Klenk H.-P."/>
        </authorList>
    </citation>
    <scope>NUCLEOTIDE SEQUENCE</scope>
    <source>
        <strain evidence="1">DSM 43175</strain>
    </source>
</reference>
<sequence length="216" mass="22762">MHPHQQPGPGALAIIAEFQRVYLLSPLSPKIAAPYDNSAEQGVYIQNPWPINVTGIGPAKSSAKKAHQLLSGPAAGNDYLHWGLARLNETYFHGQCDAFASVVTSLLVAQGGRFPGGALVEICTVVKTPVSGHTFVLVNRDQNGALANSASWGADAVIIDPWYALQVGCPAAFSPLDAHGAGFIAWALQLKGFKAAAAGVFTVGNHPSVKLPQKYR</sequence>
<keyword evidence="2" id="KW-1185">Reference proteome</keyword>